<protein>
    <submittedName>
        <fullName evidence="1">Uncharacterized protein</fullName>
    </submittedName>
</protein>
<sequence>MNLSTSVAGQICYQEAVTAFLVPVMAWSDGTVEEMK</sequence>
<reference evidence="1" key="1">
    <citation type="submission" date="2020-08" db="EMBL/GenBank/DDBJ databases">
        <title>Genomic Encyclopedia of Type Strains, Phase IV (KMG-V): Genome sequencing to study the core and pangenomes of soil and plant-associated prokaryotes.</title>
        <authorList>
            <person name="Whitman W."/>
        </authorList>
    </citation>
    <scope>NUCLEOTIDE SEQUENCE</scope>
    <source>
        <strain evidence="1">M8UP15</strain>
    </source>
</reference>
<organism evidence="1 2">
    <name type="scientific">Tunturiibacter gelidiferens</name>
    <dbReference type="NCBI Taxonomy" id="3069689"/>
    <lineage>
        <taxon>Bacteria</taxon>
        <taxon>Pseudomonadati</taxon>
        <taxon>Acidobacteriota</taxon>
        <taxon>Terriglobia</taxon>
        <taxon>Terriglobales</taxon>
        <taxon>Acidobacteriaceae</taxon>
        <taxon>Tunturiibacter</taxon>
    </lineage>
</organism>
<dbReference type="Proteomes" id="UP000569005">
    <property type="component" value="Unassembled WGS sequence"/>
</dbReference>
<evidence type="ECO:0000313" key="2">
    <source>
        <dbReference type="Proteomes" id="UP000569005"/>
    </source>
</evidence>
<accession>A0ACC5NXM9</accession>
<dbReference type="EMBL" id="JACHEA010000001">
    <property type="protein sequence ID" value="MBB5339314.1"/>
    <property type="molecule type" value="Genomic_DNA"/>
</dbReference>
<gene>
    <name evidence="1" type="ORF">HDF13_001647</name>
</gene>
<name>A0ACC5NXM9_9BACT</name>
<proteinExistence type="predicted"/>
<keyword evidence="2" id="KW-1185">Reference proteome</keyword>
<evidence type="ECO:0000313" key="1">
    <source>
        <dbReference type="EMBL" id="MBB5339314.1"/>
    </source>
</evidence>
<comment type="caution">
    <text evidence="1">The sequence shown here is derived from an EMBL/GenBank/DDBJ whole genome shotgun (WGS) entry which is preliminary data.</text>
</comment>